<comment type="caution">
    <text evidence="2">The sequence shown here is derived from an EMBL/GenBank/DDBJ whole genome shotgun (WGS) entry which is preliminary data.</text>
</comment>
<evidence type="ECO:0000313" key="3">
    <source>
        <dbReference type="Proteomes" id="UP001558652"/>
    </source>
</evidence>
<evidence type="ECO:0000313" key="2">
    <source>
        <dbReference type="EMBL" id="KAL1139716.1"/>
    </source>
</evidence>
<name>A0ABD0YVD9_9HEMI</name>
<feature type="coiled-coil region" evidence="1">
    <location>
        <begin position="51"/>
        <end position="85"/>
    </location>
</feature>
<sequence length="117" mass="13482">MPFVQRLVQPTHLSGVRLFDDEGRPTVKDGELEAVTNCTLSSALRQLASVVLIAKEIFDTLEEQLEQVTERTKRLRTKIDSVQEKVADYDPKAVTVRKYNRFYITGIVIFPLKWPQF</sequence>
<dbReference type="Proteomes" id="UP001558652">
    <property type="component" value="Unassembled WGS sequence"/>
</dbReference>
<dbReference type="EMBL" id="JBFDAA010000002">
    <property type="protein sequence ID" value="KAL1139716.1"/>
    <property type="molecule type" value="Genomic_DNA"/>
</dbReference>
<keyword evidence="3" id="KW-1185">Reference proteome</keyword>
<protein>
    <submittedName>
        <fullName evidence="2">Uncharacterized protein</fullName>
    </submittedName>
</protein>
<dbReference type="AlphaFoldDB" id="A0ABD0YVD9"/>
<accession>A0ABD0YVD9</accession>
<proteinExistence type="predicted"/>
<keyword evidence="1" id="KW-0175">Coiled coil</keyword>
<evidence type="ECO:0000256" key="1">
    <source>
        <dbReference type="SAM" id="Coils"/>
    </source>
</evidence>
<gene>
    <name evidence="2" type="ORF">AAG570_006694</name>
</gene>
<dbReference type="Gene3D" id="1.20.5.340">
    <property type="match status" value="1"/>
</dbReference>
<organism evidence="2 3">
    <name type="scientific">Ranatra chinensis</name>
    <dbReference type="NCBI Taxonomy" id="642074"/>
    <lineage>
        <taxon>Eukaryota</taxon>
        <taxon>Metazoa</taxon>
        <taxon>Ecdysozoa</taxon>
        <taxon>Arthropoda</taxon>
        <taxon>Hexapoda</taxon>
        <taxon>Insecta</taxon>
        <taxon>Pterygota</taxon>
        <taxon>Neoptera</taxon>
        <taxon>Paraneoptera</taxon>
        <taxon>Hemiptera</taxon>
        <taxon>Heteroptera</taxon>
        <taxon>Panheteroptera</taxon>
        <taxon>Nepomorpha</taxon>
        <taxon>Nepidae</taxon>
        <taxon>Ranatrinae</taxon>
        <taxon>Ranatra</taxon>
    </lineage>
</organism>
<reference evidence="2 3" key="1">
    <citation type="submission" date="2024-07" db="EMBL/GenBank/DDBJ databases">
        <title>Chromosome-level genome assembly of the water stick insect Ranatra chinensis (Heteroptera: Nepidae).</title>
        <authorList>
            <person name="Liu X."/>
        </authorList>
    </citation>
    <scope>NUCLEOTIDE SEQUENCE [LARGE SCALE GENOMIC DNA]</scope>
    <source>
        <strain evidence="2">Cailab_2021Rc</strain>
        <tissue evidence="2">Muscle</tissue>
    </source>
</reference>